<name>A0A8T0RFG1_PANVG</name>
<feature type="region of interest" description="Disordered" evidence="1">
    <location>
        <begin position="24"/>
        <end position="49"/>
    </location>
</feature>
<feature type="region of interest" description="Disordered" evidence="1">
    <location>
        <begin position="69"/>
        <end position="104"/>
    </location>
</feature>
<dbReference type="SUPFAM" id="SSF103025">
    <property type="entry name" value="Folate-binding domain"/>
    <property type="match status" value="1"/>
</dbReference>
<comment type="caution">
    <text evidence="2">The sequence shown here is derived from an EMBL/GenBank/DDBJ whole genome shotgun (WGS) entry which is preliminary data.</text>
</comment>
<feature type="compositionally biased region" description="Low complexity" evidence="1">
    <location>
        <begin position="24"/>
        <end position="47"/>
    </location>
</feature>
<protein>
    <submittedName>
        <fullName evidence="2">Uncharacterized protein</fullName>
    </submittedName>
</protein>
<feature type="compositionally biased region" description="Basic and acidic residues" evidence="1">
    <location>
        <begin position="194"/>
        <end position="203"/>
    </location>
</feature>
<accession>A0A8T0RFG1</accession>
<sequence length="203" mass="22211">MQPRITPSLVAPDPCRVGFYPGASSASPWWSSAAAPRPRSPSASPLRPGAPPLPIPGCCPRHRCSVPGRRAVRTPPRHPWPPRCLRAQHHPRPQRRPQAATASFTRHRRCAIHSAADDTGTLTVFTNEKGGAIDDSIITKVTDQHIYLVVSTPAAGTRTSPISRRTWRSSTRRADMSSGTSTMSARCSHCRSRTSMEIRLSKK</sequence>
<dbReference type="AlphaFoldDB" id="A0A8T0RFG1"/>
<feature type="compositionally biased region" description="Basic residues" evidence="1">
    <location>
        <begin position="86"/>
        <end position="95"/>
    </location>
</feature>
<keyword evidence="3" id="KW-1185">Reference proteome</keyword>
<evidence type="ECO:0000313" key="2">
    <source>
        <dbReference type="EMBL" id="KAG2584661.1"/>
    </source>
</evidence>
<evidence type="ECO:0000313" key="3">
    <source>
        <dbReference type="Proteomes" id="UP000823388"/>
    </source>
</evidence>
<reference evidence="2 3" key="1">
    <citation type="submission" date="2020-05" db="EMBL/GenBank/DDBJ databases">
        <title>WGS assembly of Panicum virgatum.</title>
        <authorList>
            <person name="Lovell J.T."/>
            <person name="Jenkins J."/>
            <person name="Shu S."/>
            <person name="Juenger T.E."/>
            <person name="Schmutz J."/>
        </authorList>
    </citation>
    <scope>NUCLEOTIDE SEQUENCE [LARGE SCALE GENOMIC DNA]</scope>
    <source>
        <strain evidence="3">cv. AP13</strain>
    </source>
</reference>
<feature type="region of interest" description="Disordered" evidence="1">
    <location>
        <begin position="157"/>
        <end position="203"/>
    </location>
</feature>
<organism evidence="2 3">
    <name type="scientific">Panicum virgatum</name>
    <name type="common">Blackwell switchgrass</name>
    <dbReference type="NCBI Taxonomy" id="38727"/>
    <lineage>
        <taxon>Eukaryota</taxon>
        <taxon>Viridiplantae</taxon>
        <taxon>Streptophyta</taxon>
        <taxon>Embryophyta</taxon>
        <taxon>Tracheophyta</taxon>
        <taxon>Spermatophyta</taxon>
        <taxon>Magnoliopsida</taxon>
        <taxon>Liliopsida</taxon>
        <taxon>Poales</taxon>
        <taxon>Poaceae</taxon>
        <taxon>PACMAD clade</taxon>
        <taxon>Panicoideae</taxon>
        <taxon>Panicodae</taxon>
        <taxon>Paniceae</taxon>
        <taxon>Panicinae</taxon>
        <taxon>Panicum</taxon>
        <taxon>Panicum sect. Hiantes</taxon>
    </lineage>
</organism>
<gene>
    <name evidence="2" type="ORF">PVAP13_6KG333306</name>
</gene>
<dbReference type="Gene3D" id="3.30.70.1400">
    <property type="entry name" value="Aminomethyltransferase beta-barrel domains"/>
    <property type="match status" value="1"/>
</dbReference>
<dbReference type="Proteomes" id="UP000823388">
    <property type="component" value="Chromosome 6K"/>
</dbReference>
<evidence type="ECO:0000256" key="1">
    <source>
        <dbReference type="SAM" id="MobiDB-lite"/>
    </source>
</evidence>
<proteinExistence type="predicted"/>
<dbReference type="EMBL" id="CM029047">
    <property type="protein sequence ID" value="KAG2584661.1"/>
    <property type="molecule type" value="Genomic_DNA"/>
</dbReference>